<dbReference type="PROSITE" id="PS50111">
    <property type="entry name" value="CHEMOTAXIS_TRANSDUC_2"/>
    <property type="match status" value="1"/>
</dbReference>
<dbReference type="CDD" id="cd17528">
    <property type="entry name" value="HAMP_III"/>
    <property type="match status" value="4"/>
</dbReference>
<evidence type="ECO:0000256" key="4">
    <source>
        <dbReference type="ARBA" id="ARBA00029447"/>
    </source>
</evidence>
<evidence type="ECO:0000256" key="2">
    <source>
        <dbReference type="ARBA" id="ARBA00022500"/>
    </source>
</evidence>
<organism evidence="10 11">
    <name type="scientific">Xanthomonas graminis pv. phlei</name>
    <dbReference type="NCBI Taxonomy" id="487906"/>
    <lineage>
        <taxon>Bacteria</taxon>
        <taxon>Pseudomonadati</taxon>
        <taxon>Pseudomonadota</taxon>
        <taxon>Gammaproteobacteria</taxon>
        <taxon>Lysobacterales</taxon>
        <taxon>Lysobacteraceae</taxon>
        <taxon>Xanthomonas</taxon>
        <taxon>Xanthomonas translucens group</taxon>
        <taxon>Xanthomonas graminis</taxon>
    </lineage>
</organism>
<dbReference type="CDD" id="cd11386">
    <property type="entry name" value="MCP_signal"/>
    <property type="match status" value="1"/>
</dbReference>
<keyword evidence="2" id="KW-0145">Chemotaxis</keyword>
<evidence type="ECO:0000259" key="9">
    <source>
        <dbReference type="PROSITE" id="PS50885"/>
    </source>
</evidence>
<dbReference type="Gene3D" id="1.10.287.950">
    <property type="entry name" value="Methyl-accepting chemotaxis protein"/>
    <property type="match status" value="1"/>
</dbReference>
<evidence type="ECO:0000256" key="3">
    <source>
        <dbReference type="ARBA" id="ARBA00023224"/>
    </source>
</evidence>
<keyword evidence="7" id="KW-0472">Membrane</keyword>
<dbReference type="InterPro" id="IPR051310">
    <property type="entry name" value="MCP_chemotaxis"/>
</dbReference>
<evidence type="ECO:0000256" key="1">
    <source>
        <dbReference type="ARBA" id="ARBA00004370"/>
    </source>
</evidence>
<dbReference type="InterPro" id="IPR003660">
    <property type="entry name" value="HAMP_dom"/>
</dbReference>
<feature type="transmembrane region" description="Helical" evidence="7">
    <location>
        <begin position="36"/>
        <end position="59"/>
    </location>
</feature>
<evidence type="ECO:0000256" key="5">
    <source>
        <dbReference type="PROSITE-ProRule" id="PRU00284"/>
    </source>
</evidence>
<evidence type="ECO:0000313" key="11">
    <source>
        <dbReference type="Proteomes" id="UP000045978"/>
    </source>
</evidence>
<name>A0A0K2ZYC1_9XANT</name>
<dbReference type="SMART" id="SM00283">
    <property type="entry name" value="MA"/>
    <property type="match status" value="1"/>
</dbReference>
<dbReference type="GO" id="GO:0006935">
    <property type="term" value="P:chemotaxis"/>
    <property type="evidence" value="ECO:0007669"/>
    <property type="project" value="UniProtKB-KW"/>
</dbReference>
<comment type="subcellular location">
    <subcellularLocation>
        <location evidence="1">Membrane</location>
    </subcellularLocation>
</comment>
<protein>
    <submittedName>
        <fullName evidence="10">Methyl-accepting chemotaxis protein</fullName>
    </submittedName>
</protein>
<accession>A0A0K2ZYC1</accession>
<dbReference type="CDD" id="cd17527">
    <property type="entry name" value="HAMP_II"/>
    <property type="match status" value="3"/>
</dbReference>
<feature type="domain" description="Methyl-accepting transducer" evidence="8">
    <location>
        <begin position="519"/>
        <end position="734"/>
    </location>
</feature>
<sequence length="799" mass="83563">MPYRSRIATTLLTTTAIAIALPAAAAATALLLPLALGPALGLVAAATLACAGVLGWAALAAARTLTLASAGLDALVRGDLERIVPATGSPDNVVTQLLRTAQADLRQFHADVGHMASAHAAGACEVALDPARWPGNHRDLAERINSMVAGHIGVNKQAIDCVAEFGRGNFAAPLAAFPGQKAFINEVVEQVRRNLLGLSAEMRRMSDQHEAGEIDAVIDSAQFQGDFRGMADGINRMVGGHIAVKKLALGVVAEFGRGNFDAPLAPLPGKKAFINDTIEHVRSNFKQLIAEVNRMSAEHDKGDIDVVIDRARFDGDFRAMADGINRMVGGHIAVKKLALGVVAEFGRGNFDAPLAPLPGKKAFINDTIEHVRGNFKHLIAEINRMSAEHDKGDIDVVIDTAKFEGDFGAMGNGINQMVAAHIAVKKLAMGVVAEFGRGNFDAPLAPLPGKKAFINDTIEQARGNLRSVADVIKVMGAVADGDLSCKVQGRYEGTFADMQRYVNATIDTLTGIVNEVNGNAATLACASEQLSATAQSLSQAASEQAAGVEETSASLEQMTASISQNSENAKVTDGMAAKASREAAESGEAVRKTVAAMKEIARKISIIDEIAYQTNLLALNAAIEAARAGEHGKGFAVVAAEVRKLAERSQVAAHEIGDVARSSVDLAESAGRLLDGMVPSIRRTSDLVQEISAASEEQTSGVGQINCAVVQLNQTTQQSVANAEELAATAEEVSSQAEQLQVLMNFFRTGPASAAPAPTPLPRRAPAPPARAPRLRALAGAAPAAAAAARLDETAFETF</sequence>
<dbReference type="GO" id="GO:0005886">
    <property type="term" value="C:plasma membrane"/>
    <property type="evidence" value="ECO:0007669"/>
    <property type="project" value="TreeGrafter"/>
</dbReference>
<dbReference type="InterPro" id="IPR041395">
    <property type="entry name" value="McpB_HAMP_3rd"/>
</dbReference>
<evidence type="ECO:0000256" key="6">
    <source>
        <dbReference type="SAM" id="Coils"/>
    </source>
</evidence>
<reference evidence="10 11" key="1">
    <citation type="submission" date="2015-07" db="EMBL/GenBank/DDBJ databases">
        <authorList>
            <person name="Noorani M."/>
        </authorList>
    </citation>
    <scope>NUCLEOTIDE SEQUENCE [LARGE SCALE GENOMIC DNA]</scope>
    <source>
        <strain evidence="10">LMG730</strain>
    </source>
</reference>
<keyword evidence="6" id="KW-0175">Coiled coil</keyword>
<dbReference type="PROSITE" id="PS50885">
    <property type="entry name" value="HAMP"/>
    <property type="match status" value="1"/>
</dbReference>
<evidence type="ECO:0000313" key="10">
    <source>
        <dbReference type="EMBL" id="CTP90022.1"/>
    </source>
</evidence>
<comment type="similarity">
    <text evidence="4">Belongs to the methyl-accepting chemotaxis (MCP) protein family.</text>
</comment>
<dbReference type="SUPFAM" id="SSF58104">
    <property type="entry name" value="Methyl-accepting chemotaxis protein (MCP) signaling domain"/>
    <property type="match status" value="1"/>
</dbReference>
<keyword evidence="7" id="KW-0812">Transmembrane</keyword>
<dbReference type="FunFam" id="1.10.287.950:FF:000001">
    <property type="entry name" value="Methyl-accepting chemotaxis sensory transducer"/>
    <property type="match status" value="1"/>
</dbReference>
<dbReference type="PANTHER" id="PTHR43531:SF11">
    <property type="entry name" value="METHYL-ACCEPTING CHEMOTAXIS PROTEIN 3"/>
    <property type="match status" value="1"/>
</dbReference>
<dbReference type="Proteomes" id="UP000045978">
    <property type="component" value="Unassembled WGS sequence"/>
</dbReference>
<evidence type="ECO:0000259" key="8">
    <source>
        <dbReference type="PROSITE" id="PS50111"/>
    </source>
</evidence>
<keyword evidence="7" id="KW-1133">Transmembrane helix</keyword>
<dbReference type="Pfam" id="PF18575">
    <property type="entry name" value="HAMP_N3"/>
    <property type="match status" value="4"/>
</dbReference>
<keyword evidence="3 5" id="KW-0807">Transducer</keyword>
<evidence type="ECO:0000256" key="7">
    <source>
        <dbReference type="SAM" id="Phobius"/>
    </source>
</evidence>
<dbReference type="GO" id="GO:0007165">
    <property type="term" value="P:signal transduction"/>
    <property type="evidence" value="ECO:0007669"/>
    <property type="project" value="UniProtKB-KW"/>
</dbReference>
<dbReference type="SMART" id="SM00304">
    <property type="entry name" value="HAMP"/>
    <property type="match status" value="3"/>
</dbReference>
<dbReference type="EMBL" id="CXOJ01000062">
    <property type="protein sequence ID" value="CTP90022.1"/>
    <property type="molecule type" value="Genomic_DNA"/>
</dbReference>
<dbReference type="Pfam" id="PF00015">
    <property type="entry name" value="MCPsignal"/>
    <property type="match status" value="1"/>
</dbReference>
<dbReference type="InterPro" id="IPR004089">
    <property type="entry name" value="MCPsignal_dom"/>
</dbReference>
<feature type="coiled-coil region" evidence="6">
    <location>
        <begin position="713"/>
        <end position="743"/>
    </location>
</feature>
<gene>
    <name evidence="10" type="ORF">XTPLMG730_2669</name>
</gene>
<dbReference type="GO" id="GO:0004888">
    <property type="term" value="F:transmembrane signaling receptor activity"/>
    <property type="evidence" value="ECO:0007669"/>
    <property type="project" value="TreeGrafter"/>
</dbReference>
<feature type="domain" description="HAMP" evidence="9">
    <location>
        <begin position="462"/>
        <end position="514"/>
    </location>
</feature>
<dbReference type="PANTHER" id="PTHR43531">
    <property type="entry name" value="PROTEIN ICFG"/>
    <property type="match status" value="1"/>
</dbReference>
<dbReference type="Gene3D" id="1.20.120.1530">
    <property type="match status" value="4"/>
</dbReference>
<dbReference type="AlphaFoldDB" id="A0A0K2ZYC1"/>
<proteinExistence type="inferred from homology"/>